<keyword evidence="3" id="KW-1185">Reference proteome</keyword>
<feature type="region of interest" description="Disordered" evidence="1">
    <location>
        <begin position="118"/>
        <end position="143"/>
    </location>
</feature>
<proteinExistence type="predicted"/>
<sequence>MDYLRRLQERLRVAHEFTRQAQASLGVRQKRTYDTRCRGQDLAPGDRVWIYCPSRTKGVSPKLRSHWQGPGEVRQRLREVVYRVRRPGRGSVVVLHRDQLAPYRPLAQPAVEAADEVLVPRSPRDSPGAPGGTPKRTQRRWRGPPYLKDFLIAGDG</sequence>
<evidence type="ECO:0000256" key="1">
    <source>
        <dbReference type="SAM" id="MobiDB-lite"/>
    </source>
</evidence>
<gene>
    <name evidence="2" type="ORF">AAFF_G00144090</name>
</gene>
<organism evidence="2 3">
    <name type="scientific">Aldrovandia affinis</name>
    <dbReference type="NCBI Taxonomy" id="143900"/>
    <lineage>
        <taxon>Eukaryota</taxon>
        <taxon>Metazoa</taxon>
        <taxon>Chordata</taxon>
        <taxon>Craniata</taxon>
        <taxon>Vertebrata</taxon>
        <taxon>Euteleostomi</taxon>
        <taxon>Actinopterygii</taxon>
        <taxon>Neopterygii</taxon>
        <taxon>Teleostei</taxon>
        <taxon>Notacanthiformes</taxon>
        <taxon>Halosauridae</taxon>
        <taxon>Aldrovandia</taxon>
    </lineage>
</organism>
<dbReference type="AlphaFoldDB" id="A0AAD7T0G4"/>
<evidence type="ECO:0000313" key="2">
    <source>
        <dbReference type="EMBL" id="KAJ8412142.1"/>
    </source>
</evidence>
<protein>
    <submittedName>
        <fullName evidence="2">Uncharacterized protein</fullName>
    </submittedName>
</protein>
<dbReference type="EMBL" id="JAINUG010000020">
    <property type="protein sequence ID" value="KAJ8412142.1"/>
    <property type="molecule type" value="Genomic_DNA"/>
</dbReference>
<name>A0AAD7T0G4_9TELE</name>
<evidence type="ECO:0000313" key="3">
    <source>
        <dbReference type="Proteomes" id="UP001221898"/>
    </source>
</evidence>
<accession>A0AAD7T0G4</accession>
<reference evidence="2" key="1">
    <citation type="journal article" date="2023" name="Science">
        <title>Genome structures resolve the early diversification of teleost fishes.</title>
        <authorList>
            <person name="Parey E."/>
            <person name="Louis A."/>
            <person name="Montfort J."/>
            <person name="Bouchez O."/>
            <person name="Roques C."/>
            <person name="Iampietro C."/>
            <person name="Lluch J."/>
            <person name="Castinel A."/>
            <person name="Donnadieu C."/>
            <person name="Desvignes T."/>
            <person name="Floi Bucao C."/>
            <person name="Jouanno E."/>
            <person name="Wen M."/>
            <person name="Mejri S."/>
            <person name="Dirks R."/>
            <person name="Jansen H."/>
            <person name="Henkel C."/>
            <person name="Chen W.J."/>
            <person name="Zahm M."/>
            <person name="Cabau C."/>
            <person name="Klopp C."/>
            <person name="Thompson A.W."/>
            <person name="Robinson-Rechavi M."/>
            <person name="Braasch I."/>
            <person name="Lecointre G."/>
            <person name="Bobe J."/>
            <person name="Postlethwait J.H."/>
            <person name="Berthelot C."/>
            <person name="Roest Crollius H."/>
            <person name="Guiguen Y."/>
        </authorList>
    </citation>
    <scope>NUCLEOTIDE SEQUENCE</scope>
    <source>
        <strain evidence="2">NC1722</strain>
    </source>
</reference>
<comment type="caution">
    <text evidence="2">The sequence shown here is derived from an EMBL/GenBank/DDBJ whole genome shotgun (WGS) entry which is preliminary data.</text>
</comment>
<dbReference type="Proteomes" id="UP001221898">
    <property type="component" value="Unassembled WGS sequence"/>
</dbReference>